<proteinExistence type="predicted"/>
<dbReference type="SUPFAM" id="SSF55797">
    <property type="entry name" value="PR-1-like"/>
    <property type="match status" value="1"/>
</dbReference>
<dbReference type="PANTHER" id="PTHR10334">
    <property type="entry name" value="CYSTEINE-RICH SECRETORY PROTEIN-RELATED"/>
    <property type="match status" value="1"/>
</dbReference>
<evidence type="ECO:0000259" key="2">
    <source>
        <dbReference type="SMART" id="SM00198"/>
    </source>
</evidence>
<dbReference type="SMART" id="SM00198">
    <property type="entry name" value="SCP"/>
    <property type="match status" value="1"/>
</dbReference>
<dbReference type="Gene3D" id="3.40.33.10">
    <property type="entry name" value="CAP"/>
    <property type="match status" value="1"/>
</dbReference>
<name>A0A8H7SNI0_9FUNG</name>
<accession>A0A8H7SNI0</accession>
<reference evidence="3" key="1">
    <citation type="submission" date="2021-01" db="EMBL/GenBank/DDBJ databases">
        <title>Metabolic potential, ecology and presence of endohyphal bacteria is reflected in genomic diversity of Mucoromycotina.</title>
        <authorList>
            <person name="Muszewska A."/>
            <person name="Okrasinska A."/>
            <person name="Steczkiewicz K."/>
            <person name="Drgas O."/>
            <person name="Orlowska M."/>
            <person name="Perlinska-Lenart U."/>
            <person name="Aleksandrzak-Piekarczyk T."/>
            <person name="Szatraj K."/>
            <person name="Zielenkiewicz U."/>
            <person name="Pilsyk S."/>
            <person name="Malc E."/>
            <person name="Mieczkowski P."/>
            <person name="Kruszewska J.S."/>
            <person name="Biernat P."/>
            <person name="Pawlowska J."/>
        </authorList>
    </citation>
    <scope>NUCLEOTIDE SEQUENCE</scope>
    <source>
        <strain evidence="3">WA0000018081</strain>
    </source>
</reference>
<dbReference type="InterPro" id="IPR014044">
    <property type="entry name" value="CAP_dom"/>
</dbReference>
<protein>
    <recommendedName>
        <fullName evidence="2">SCP domain-containing protein</fullName>
    </recommendedName>
</protein>
<feature type="domain" description="SCP" evidence="2">
    <location>
        <begin position="27"/>
        <end position="154"/>
    </location>
</feature>
<evidence type="ECO:0000313" key="3">
    <source>
        <dbReference type="EMBL" id="KAG2232427.1"/>
    </source>
</evidence>
<comment type="caution">
    <text evidence="3">The sequence shown here is derived from an EMBL/GenBank/DDBJ whole genome shotgun (WGS) entry which is preliminary data.</text>
</comment>
<keyword evidence="4" id="KW-1185">Reference proteome</keyword>
<keyword evidence="1" id="KW-0732">Signal</keyword>
<organism evidence="3 4">
    <name type="scientific">Thamnidium elegans</name>
    <dbReference type="NCBI Taxonomy" id="101142"/>
    <lineage>
        <taxon>Eukaryota</taxon>
        <taxon>Fungi</taxon>
        <taxon>Fungi incertae sedis</taxon>
        <taxon>Mucoromycota</taxon>
        <taxon>Mucoromycotina</taxon>
        <taxon>Mucoromycetes</taxon>
        <taxon>Mucorales</taxon>
        <taxon>Mucorineae</taxon>
        <taxon>Mucoraceae</taxon>
        <taxon>Thamnidium</taxon>
    </lineage>
</organism>
<dbReference type="PRINTS" id="PR00837">
    <property type="entry name" value="V5TPXLIKE"/>
</dbReference>
<sequence length="163" mass="17739">MAFSTVFKLASALVIASQLVSCVPTDDIMIQALNSHNSYRARHHVGGVNWSQDLANHAIGLSQTCVFGHVIMSGTGQNIAMGHSSMEVAVDAWYNEVSNYDYNTGSSSNGGEILHFTQVVWKDTTEIGCGATYCDNHQATLYVCNYRTPGNYPNQFAANVNRP</sequence>
<dbReference type="EMBL" id="JAEPRE010000112">
    <property type="protein sequence ID" value="KAG2232427.1"/>
    <property type="molecule type" value="Genomic_DNA"/>
</dbReference>
<dbReference type="Pfam" id="PF00188">
    <property type="entry name" value="CAP"/>
    <property type="match status" value="1"/>
</dbReference>
<gene>
    <name evidence="3" type="ORF">INT48_005730</name>
</gene>
<dbReference type="AlphaFoldDB" id="A0A8H7SNI0"/>
<evidence type="ECO:0000256" key="1">
    <source>
        <dbReference type="SAM" id="SignalP"/>
    </source>
</evidence>
<dbReference type="InterPro" id="IPR001283">
    <property type="entry name" value="CRISP-related"/>
</dbReference>
<evidence type="ECO:0000313" key="4">
    <source>
        <dbReference type="Proteomes" id="UP000613177"/>
    </source>
</evidence>
<feature type="chain" id="PRO_5034272343" description="SCP domain-containing protein" evidence="1">
    <location>
        <begin position="23"/>
        <end position="163"/>
    </location>
</feature>
<dbReference type="InterPro" id="IPR035940">
    <property type="entry name" value="CAP_sf"/>
</dbReference>
<dbReference type="Proteomes" id="UP000613177">
    <property type="component" value="Unassembled WGS sequence"/>
</dbReference>
<feature type="signal peptide" evidence="1">
    <location>
        <begin position="1"/>
        <end position="22"/>
    </location>
</feature>